<dbReference type="PROSITE" id="PS50891">
    <property type="entry name" value="LOB"/>
    <property type="match status" value="1"/>
</dbReference>
<dbReference type="EMBL" id="JADCNL010000007">
    <property type="protein sequence ID" value="KAG0473839.1"/>
    <property type="molecule type" value="Genomic_DNA"/>
</dbReference>
<dbReference type="Proteomes" id="UP000636800">
    <property type="component" value="Chromosome 7"/>
</dbReference>
<dbReference type="InterPro" id="IPR004883">
    <property type="entry name" value="LOB"/>
</dbReference>
<evidence type="ECO:0000313" key="4">
    <source>
        <dbReference type="EMBL" id="KAG0473839.1"/>
    </source>
</evidence>
<feature type="domain" description="LOB" evidence="3">
    <location>
        <begin position="21"/>
        <end position="122"/>
    </location>
</feature>
<evidence type="ECO:0000259" key="3">
    <source>
        <dbReference type="PROSITE" id="PS50891"/>
    </source>
</evidence>
<gene>
    <name evidence="4" type="ORF">HPP92_015696</name>
</gene>
<dbReference type="OrthoDB" id="10264306at2759"/>
<comment type="similarity">
    <text evidence="1">Belongs to the LOB domain-containing protein family.</text>
</comment>
<comment type="caution">
    <text evidence="4">The sequence shown here is derived from an EMBL/GenBank/DDBJ whole genome shotgun (WGS) entry which is preliminary data.</text>
</comment>
<keyword evidence="5" id="KW-1185">Reference proteome</keyword>
<keyword evidence="2" id="KW-0175">Coiled coil</keyword>
<accession>A0A835QJN1</accession>
<evidence type="ECO:0000313" key="5">
    <source>
        <dbReference type="Proteomes" id="UP000636800"/>
    </source>
</evidence>
<reference evidence="4 5" key="1">
    <citation type="journal article" date="2020" name="Nat. Food">
        <title>A phased Vanilla planifolia genome enables genetic improvement of flavour and production.</title>
        <authorList>
            <person name="Hasing T."/>
            <person name="Tang H."/>
            <person name="Brym M."/>
            <person name="Khazi F."/>
            <person name="Huang T."/>
            <person name="Chambers A.H."/>
        </authorList>
    </citation>
    <scope>NUCLEOTIDE SEQUENCE [LARGE SCALE GENOMIC DNA]</scope>
    <source>
        <tissue evidence="4">Leaf</tissue>
    </source>
</reference>
<dbReference type="AlphaFoldDB" id="A0A835QJN1"/>
<feature type="coiled-coil region" evidence="2">
    <location>
        <begin position="101"/>
        <end position="128"/>
    </location>
</feature>
<dbReference type="PANTHER" id="PTHR31301:SF58">
    <property type="entry name" value="LOB DOMAIN-CONTAINING PROTEIN 3"/>
    <property type="match status" value="1"/>
</dbReference>
<name>A0A835QJN1_VANPL</name>
<organism evidence="4 5">
    <name type="scientific">Vanilla planifolia</name>
    <name type="common">Vanilla</name>
    <dbReference type="NCBI Taxonomy" id="51239"/>
    <lineage>
        <taxon>Eukaryota</taxon>
        <taxon>Viridiplantae</taxon>
        <taxon>Streptophyta</taxon>
        <taxon>Embryophyta</taxon>
        <taxon>Tracheophyta</taxon>
        <taxon>Spermatophyta</taxon>
        <taxon>Magnoliopsida</taxon>
        <taxon>Liliopsida</taxon>
        <taxon>Asparagales</taxon>
        <taxon>Orchidaceae</taxon>
        <taxon>Vanilloideae</taxon>
        <taxon>Vanilleae</taxon>
        <taxon>Vanilla</taxon>
    </lineage>
</organism>
<evidence type="ECO:0000256" key="2">
    <source>
        <dbReference type="SAM" id="Coils"/>
    </source>
</evidence>
<dbReference type="PANTHER" id="PTHR31301">
    <property type="entry name" value="LOB DOMAIN-CONTAINING PROTEIN 4-RELATED"/>
    <property type="match status" value="1"/>
</dbReference>
<sequence>MAEEIQEMVCRKGGSNNAAASPCAACKLLRRRCVQGLHICTMFPGRCTAKVCQCALRSSGNNAGKLLQEVNKARRSDTARSLVYEANARVRDPVYGCVGAISSLLQQIELLKAQLALAQAEIVHLDLQHAAYLACCNKAATPLSLDPASSEVYTENLNAVQLFSLEMVLDYASNGLPFWSC</sequence>
<evidence type="ECO:0000256" key="1">
    <source>
        <dbReference type="ARBA" id="ARBA00005474"/>
    </source>
</evidence>
<protein>
    <recommendedName>
        <fullName evidence="3">LOB domain-containing protein</fullName>
    </recommendedName>
</protein>
<proteinExistence type="inferred from homology"/>
<dbReference type="Pfam" id="PF03195">
    <property type="entry name" value="LOB"/>
    <property type="match status" value="1"/>
</dbReference>